<dbReference type="EMBL" id="PUIA01000016">
    <property type="protein sequence ID" value="PQO39376.1"/>
    <property type="molecule type" value="Genomic_DNA"/>
</dbReference>
<dbReference type="Proteomes" id="UP000240009">
    <property type="component" value="Unassembled WGS sequence"/>
</dbReference>
<organism evidence="1 2">
    <name type="scientific">Blastopirellula marina</name>
    <dbReference type="NCBI Taxonomy" id="124"/>
    <lineage>
        <taxon>Bacteria</taxon>
        <taxon>Pseudomonadati</taxon>
        <taxon>Planctomycetota</taxon>
        <taxon>Planctomycetia</taxon>
        <taxon>Pirellulales</taxon>
        <taxon>Pirellulaceae</taxon>
        <taxon>Blastopirellula</taxon>
    </lineage>
</organism>
<sequence length="143" mass="15610">MNASYQEVPVQAAKEIGLHFSKNAVVIIAVDAMHDKLHVTSWGNEPSDKVYAARIGDCCHHYLYSQAGIRDLSKEVFEDFRLVPAAKSRKHIEVLTDAAREAIASLEAMNATPVGTVLSGYICNALSKLKQAIEWKPAEGGKS</sequence>
<proteinExistence type="predicted"/>
<accession>A0A2S8G4J7</accession>
<name>A0A2S8G4J7_9BACT</name>
<comment type="caution">
    <text evidence="1">The sequence shown here is derived from an EMBL/GenBank/DDBJ whole genome shotgun (WGS) entry which is preliminary data.</text>
</comment>
<reference evidence="1 2" key="1">
    <citation type="submission" date="2018-02" db="EMBL/GenBank/DDBJ databases">
        <title>Comparative genomes isolates from brazilian mangrove.</title>
        <authorList>
            <person name="Araujo J.E."/>
            <person name="Taketani R.G."/>
            <person name="Silva M.C.P."/>
            <person name="Loureco M.V."/>
            <person name="Andreote F.D."/>
        </authorList>
    </citation>
    <scope>NUCLEOTIDE SEQUENCE [LARGE SCALE GENOMIC DNA]</scope>
    <source>
        <strain evidence="1 2">HEX-2 MGV</strain>
    </source>
</reference>
<evidence type="ECO:0000313" key="1">
    <source>
        <dbReference type="EMBL" id="PQO39376.1"/>
    </source>
</evidence>
<evidence type="ECO:0000313" key="2">
    <source>
        <dbReference type="Proteomes" id="UP000240009"/>
    </source>
</evidence>
<dbReference type="OrthoDB" id="9982573at2"/>
<gene>
    <name evidence="1" type="ORF">C5Y96_05845</name>
</gene>
<dbReference type="AlphaFoldDB" id="A0A2S8G4J7"/>
<protein>
    <submittedName>
        <fullName evidence="1">Uncharacterized protein</fullName>
    </submittedName>
</protein>
<dbReference type="RefSeq" id="WP_105350815.1">
    <property type="nucleotide sequence ID" value="NZ_PUIA01000016.1"/>
</dbReference>